<dbReference type="Proteomes" id="UP001154114">
    <property type="component" value="Chromosome 10"/>
</dbReference>
<reference evidence="15" key="1">
    <citation type="submission" date="2021-12" db="EMBL/GenBank/DDBJ databases">
        <authorList>
            <person name="King R."/>
        </authorList>
    </citation>
    <scope>NUCLEOTIDE SEQUENCE</scope>
</reference>
<evidence type="ECO:0000256" key="3">
    <source>
        <dbReference type="ARBA" id="ARBA00004586"/>
    </source>
</evidence>
<dbReference type="InterPro" id="IPR050476">
    <property type="entry name" value="Insect_CytP450_Detox"/>
</dbReference>
<keyword evidence="11" id="KW-0408">Iron</keyword>
<protein>
    <recommendedName>
        <fullName evidence="5">unspecific monooxygenase</fullName>
        <ecNumber evidence="5">1.14.14.1</ecNumber>
    </recommendedName>
</protein>
<keyword evidence="16" id="KW-1185">Reference proteome</keyword>
<dbReference type="GO" id="GO:0020037">
    <property type="term" value="F:heme binding"/>
    <property type="evidence" value="ECO:0007669"/>
    <property type="project" value="InterPro"/>
</dbReference>
<dbReference type="EC" id="1.14.14.1" evidence="5"/>
<organism evidence="15 16">
    <name type="scientific">Chrysodeixis includens</name>
    <name type="common">Soybean looper</name>
    <name type="synonym">Pseudoplusia includens</name>
    <dbReference type="NCBI Taxonomy" id="689277"/>
    <lineage>
        <taxon>Eukaryota</taxon>
        <taxon>Metazoa</taxon>
        <taxon>Ecdysozoa</taxon>
        <taxon>Arthropoda</taxon>
        <taxon>Hexapoda</taxon>
        <taxon>Insecta</taxon>
        <taxon>Pterygota</taxon>
        <taxon>Neoptera</taxon>
        <taxon>Endopterygota</taxon>
        <taxon>Lepidoptera</taxon>
        <taxon>Glossata</taxon>
        <taxon>Ditrysia</taxon>
        <taxon>Noctuoidea</taxon>
        <taxon>Noctuidae</taxon>
        <taxon>Plusiinae</taxon>
        <taxon>Chrysodeixis</taxon>
    </lineage>
</organism>
<evidence type="ECO:0000256" key="4">
    <source>
        <dbReference type="ARBA" id="ARBA00010617"/>
    </source>
</evidence>
<keyword evidence="9" id="KW-0492">Microsome</keyword>
<evidence type="ECO:0000256" key="9">
    <source>
        <dbReference type="ARBA" id="ARBA00022848"/>
    </source>
</evidence>
<dbReference type="GO" id="GO:0005789">
    <property type="term" value="C:endoplasmic reticulum membrane"/>
    <property type="evidence" value="ECO:0007669"/>
    <property type="project" value="UniProtKB-SubCell"/>
</dbReference>
<keyword evidence="12" id="KW-0503">Monooxygenase</keyword>
<dbReference type="OrthoDB" id="2789670at2759"/>
<proteinExistence type="inferred from homology"/>
<evidence type="ECO:0000256" key="7">
    <source>
        <dbReference type="ARBA" id="ARBA00022723"/>
    </source>
</evidence>
<evidence type="ECO:0000313" key="16">
    <source>
        <dbReference type="Proteomes" id="UP001154114"/>
    </source>
</evidence>
<keyword evidence="6" id="KW-0349">Heme</keyword>
<evidence type="ECO:0000256" key="10">
    <source>
        <dbReference type="ARBA" id="ARBA00023002"/>
    </source>
</evidence>
<comment type="similarity">
    <text evidence="4">Belongs to the cytochrome P450 family.</text>
</comment>
<evidence type="ECO:0000256" key="14">
    <source>
        <dbReference type="ARBA" id="ARBA00047827"/>
    </source>
</evidence>
<dbReference type="GO" id="GO:0005506">
    <property type="term" value="F:iron ion binding"/>
    <property type="evidence" value="ECO:0007669"/>
    <property type="project" value="InterPro"/>
</dbReference>
<name>A0A9N8KUN0_CHRIL</name>
<dbReference type="Gene3D" id="1.10.630.10">
    <property type="entry name" value="Cytochrome P450"/>
    <property type="match status" value="1"/>
</dbReference>
<dbReference type="SUPFAM" id="SSF48264">
    <property type="entry name" value="Cytochrome P450"/>
    <property type="match status" value="1"/>
</dbReference>
<evidence type="ECO:0000256" key="5">
    <source>
        <dbReference type="ARBA" id="ARBA00012109"/>
    </source>
</evidence>
<keyword evidence="8" id="KW-0256">Endoplasmic reticulum</keyword>
<dbReference type="GO" id="GO:0016712">
    <property type="term" value="F:oxidoreductase activity, acting on paired donors, with incorporation or reduction of molecular oxygen, reduced flavin or flavoprotein as one donor, and incorporation of one atom of oxygen"/>
    <property type="evidence" value="ECO:0007669"/>
    <property type="project" value="UniProtKB-EC"/>
</dbReference>
<dbReference type="EMBL" id="LR824013">
    <property type="protein sequence ID" value="CAD0199598.1"/>
    <property type="molecule type" value="Genomic_DNA"/>
</dbReference>
<evidence type="ECO:0000313" key="15">
    <source>
        <dbReference type="EMBL" id="CAD0199598.1"/>
    </source>
</evidence>
<accession>A0A9N8KUN0</accession>
<keyword evidence="10" id="KW-0560">Oxidoreductase</keyword>
<comment type="subcellular location">
    <subcellularLocation>
        <location evidence="3">Endoplasmic reticulum membrane</location>
    </subcellularLocation>
    <subcellularLocation>
        <location evidence="2">Microsome membrane</location>
    </subcellularLocation>
</comment>
<dbReference type="PANTHER" id="PTHR24292">
    <property type="entry name" value="CYTOCHROME P450"/>
    <property type="match status" value="1"/>
</dbReference>
<sequence>MLLRLFTKHPIPNHAEASCAFGLKVNSHTEVDNQFYTMGKEATNFNFRQMIMFFLLVNMPKVIKFLKWEMISEGPRNFFRNLVLDTMKDRELRHIIRPDMIHLLMEAKKGKLSHEDVKPNDTAAGFATVEESSVGQKELNRELLRRWPPAVAMDRVCNKDYNLGRPNDKADRDFIVSSRFALCELKVMTYQVLRQMVLSPSEKTCIPAELSTDSFNIRLQGGHWLRFRLRE</sequence>
<evidence type="ECO:0000256" key="12">
    <source>
        <dbReference type="ARBA" id="ARBA00023033"/>
    </source>
</evidence>
<comment type="catalytic activity">
    <reaction evidence="14">
        <text>an organic molecule + reduced [NADPH--hemoprotein reductase] + O2 = an alcohol + oxidized [NADPH--hemoprotein reductase] + H2O + H(+)</text>
        <dbReference type="Rhea" id="RHEA:17149"/>
        <dbReference type="Rhea" id="RHEA-COMP:11964"/>
        <dbReference type="Rhea" id="RHEA-COMP:11965"/>
        <dbReference type="ChEBI" id="CHEBI:15377"/>
        <dbReference type="ChEBI" id="CHEBI:15378"/>
        <dbReference type="ChEBI" id="CHEBI:15379"/>
        <dbReference type="ChEBI" id="CHEBI:30879"/>
        <dbReference type="ChEBI" id="CHEBI:57618"/>
        <dbReference type="ChEBI" id="CHEBI:58210"/>
        <dbReference type="ChEBI" id="CHEBI:142491"/>
        <dbReference type="EC" id="1.14.14.1"/>
    </reaction>
</comment>
<evidence type="ECO:0000256" key="8">
    <source>
        <dbReference type="ARBA" id="ARBA00022824"/>
    </source>
</evidence>
<keyword evidence="7" id="KW-0479">Metal-binding</keyword>
<dbReference type="PANTHER" id="PTHR24292:SF54">
    <property type="entry name" value="CYP9F3-RELATED"/>
    <property type="match status" value="1"/>
</dbReference>
<comment type="cofactor">
    <cofactor evidence="1">
        <name>heme</name>
        <dbReference type="ChEBI" id="CHEBI:30413"/>
    </cofactor>
</comment>
<evidence type="ECO:0000256" key="11">
    <source>
        <dbReference type="ARBA" id="ARBA00023004"/>
    </source>
</evidence>
<evidence type="ECO:0000256" key="1">
    <source>
        <dbReference type="ARBA" id="ARBA00001971"/>
    </source>
</evidence>
<evidence type="ECO:0000256" key="13">
    <source>
        <dbReference type="ARBA" id="ARBA00023136"/>
    </source>
</evidence>
<dbReference type="InterPro" id="IPR036396">
    <property type="entry name" value="Cyt_P450_sf"/>
</dbReference>
<evidence type="ECO:0000256" key="6">
    <source>
        <dbReference type="ARBA" id="ARBA00022617"/>
    </source>
</evidence>
<gene>
    <name evidence="15" type="ORF">CINC_LOCUS1292</name>
</gene>
<keyword evidence="13" id="KW-0472">Membrane</keyword>
<evidence type="ECO:0000256" key="2">
    <source>
        <dbReference type="ARBA" id="ARBA00004524"/>
    </source>
</evidence>
<dbReference type="AlphaFoldDB" id="A0A9N8KUN0"/>